<dbReference type="KEGG" id="ares:IWH25_18540"/>
<name>A0A974Y347_9RHOO</name>
<dbReference type="GO" id="GO:0009279">
    <property type="term" value="C:cell outer membrane"/>
    <property type="evidence" value="ECO:0007669"/>
    <property type="project" value="UniProtKB-SubCell"/>
</dbReference>
<feature type="chain" id="PRO_5037977118" evidence="11">
    <location>
        <begin position="21"/>
        <end position="373"/>
    </location>
</feature>
<evidence type="ECO:0000256" key="6">
    <source>
        <dbReference type="ARBA" id="ARBA00022729"/>
    </source>
</evidence>
<dbReference type="PANTHER" id="PTHR34501:SF9">
    <property type="entry name" value="MAJOR OUTER MEMBRANE PROTEIN P.IA"/>
    <property type="match status" value="1"/>
</dbReference>
<dbReference type="CDD" id="cd00342">
    <property type="entry name" value="gram_neg_porins"/>
    <property type="match status" value="1"/>
</dbReference>
<dbReference type="PRINTS" id="PR00184">
    <property type="entry name" value="NEISSPPORIN"/>
</dbReference>
<evidence type="ECO:0000256" key="2">
    <source>
        <dbReference type="ARBA" id="ARBA00011233"/>
    </source>
</evidence>
<dbReference type="Proteomes" id="UP000663444">
    <property type="component" value="Chromosome"/>
</dbReference>
<accession>A0A974Y347</accession>
<evidence type="ECO:0000313" key="14">
    <source>
        <dbReference type="Proteomes" id="UP000663444"/>
    </source>
</evidence>
<keyword evidence="8" id="KW-0626">Porin</keyword>
<evidence type="ECO:0000259" key="12">
    <source>
        <dbReference type="Pfam" id="PF13609"/>
    </source>
</evidence>
<dbReference type="InterPro" id="IPR033900">
    <property type="entry name" value="Gram_neg_porin_domain"/>
</dbReference>
<feature type="signal peptide" evidence="11">
    <location>
        <begin position="1"/>
        <end position="20"/>
    </location>
</feature>
<dbReference type="InterPro" id="IPR002299">
    <property type="entry name" value="Porin_Neis"/>
</dbReference>
<dbReference type="RefSeq" id="WP_203387240.1">
    <property type="nucleotide sequence ID" value="NZ_CP064781.1"/>
</dbReference>
<feature type="domain" description="Porin" evidence="12">
    <location>
        <begin position="7"/>
        <end position="345"/>
    </location>
</feature>
<evidence type="ECO:0000256" key="3">
    <source>
        <dbReference type="ARBA" id="ARBA00022448"/>
    </source>
</evidence>
<dbReference type="Pfam" id="PF13609">
    <property type="entry name" value="Porin_4"/>
    <property type="match status" value="1"/>
</dbReference>
<protein>
    <submittedName>
        <fullName evidence="13">Porin</fullName>
    </submittedName>
</protein>
<dbReference type="AlphaFoldDB" id="A0A974Y347"/>
<reference evidence="13" key="1">
    <citation type="submission" date="2020-11" db="EMBL/GenBank/DDBJ databases">
        <title>Azospira restricta DSM 18626 genome sequence.</title>
        <authorList>
            <person name="Moe W.M."/>
        </authorList>
    </citation>
    <scope>NUCLEOTIDE SEQUENCE</scope>
    <source>
        <strain evidence="13">DSM 18626</strain>
    </source>
</reference>
<evidence type="ECO:0000256" key="11">
    <source>
        <dbReference type="SAM" id="SignalP"/>
    </source>
</evidence>
<gene>
    <name evidence="13" type="ORF">IWH25_18540</name>
</gene>
<dbReference type="GO" id="GO:0006811">
    <property type="term" value="P:monoatomic ion transport"/>
    <property type="evidence" value="ECO:0007669"/>
    <property type="project" value="UniProtKB-KW"/>
</dbReference>
<dbReference type="PANTHER" id="PTHR34501">
    <property type="entry name" value="PROTEIN YDDL-RELATED"/>
    <property type="match status" value="1"/>
</dbReference>
<evidence type="ECO:0000256" key="9">
    <source>
        <dbReference type="ARBA" id="ARBA00023136"/>
    </source>
</evidence>
<keyword evidence="7" id="KW-0406">Ion transport</keyword>
<dbReference type="GO" id="GO:0046930">
    <property type="term" value="C:pore complex"/>
    <property type="evidence" value="ECO:0007669"/>
    <property type="project" value="UniProtKB-KW"/>
</dbReference>
<evidence type="ECO:0000256" key="8">
    <source>
        <dbReference type="ARBA" id="ARBA00023114"/>
    </source>
</evidence>
<proteinExistence type="predicted"/>
<dbReference type="InterPro" id="IPR023614">
    <property type="entry name" value="Porin_dom_sf"/>
</dbReference>
<dbReference type="SUPFAM" id="SSF56935">
    <property type="entry name" value="Porins"/>
    <property type="match status" value="1"/>
</dbReference>
<organism evidence="13 14">
    <name type="scientific">Azospira restricta</name>
    <dbReference type="NCBI Taxonomy" id="404405"/>
    <lineage>
        <taxon>Bacteria</taxon>
        <taxon>Pseudomonadati</taxon>
        <taxon>Pseudomonadota</taxon>
        <taxon>Betaproteobacteria</taxon>
        <taxon>Rhodocyclales</taxon>
        <taxon>Rhodocyclaceae</taxon>
        <taxon>Azospira</taxon>
    </lineage>
</organism>
<evidence type="ECO:0000256" key="1">
    <source>
        <dbReference type="ARBA" id="ARBA00004571"/>
    </source>
</evidence>
<dbReference type="GO" id="GO:0015288">
    <property type="term" value="F:porin activity"/>
    <property type="evidence" value="ECO:0007669"/>
    <property type="project" value="UniProtKB-KW"/>
</dbReference>
<dbReference type="EMBL" id="CP064781">
    <property type="protein sequence ID" value="QRJ63708.1"/>
    <property type="molecule type" value="Genomic_DNA"/>
</dbReference>
<keyword evidence="10" id="KW-0998">Cell outer membrane</keyword>
<evidence type="ECO:0000256" key="5">
    <source>
        <dbReference type="ARBA" id="ARBA00022692"/>
    </source>
</evidence>
<comment type="subunit">
    <text evidence="2">Homotrimer.</text>
</comment>
<dbReference type="InterPro" id="IPR050298">
    <property type="entry name" value="Gram-neg_bact_OMP"/>
</dbReference>
<keyword evidence="9" id="KW-0472">Membrane</keyword>
<keyword evidence="6 11" id="KW-0732">Signal</keyword>
<evidence type="ECO:0000313" key="13">
    <source>
        <dbReference type="EMBL" id="QRJ63708.1"/>
    </source>
</evidence>
<comment type="subcellular location">
    <subcellularLocation>
        <location evidence="1">Cell outer membrane</location>
        <topology evidence="1">Multi-pass membrane protein</topology>
    </subcellularLocation>
</comment>
<evidence type="ECO:0000256" key="10">
    <source>
        <dbReference type="ARBA" id="ARBA00023237"/>
    </source>
</evidence>
<keyword evidence="5" id="KW-0812">Transmembrane</keyword>
<evidence type="ECO:0000256" key="4">
    <source>
        <dbReference type="ARBA" id="ARBA00022452"/>
    </source>
</evidence>
<keyword evidence="14" id="KW-1185">Reference proteome</keyword>
<keyword evidence="3" id="KW-0813">Transport</keyword>
<sequence length="373" mass="38622">MQKKLIALAVAGLASTAAFAQSNVTIYGVADAGYVNANGDNGRNNAWNGIESGILAGSRLGFKGEEALGNGLKAVFTLEYGLSLDANAGVGTALARQQFVGLSSDKLGTVTLGRQYAPGYFTQVRNDAFAGASVGPLAVLNTAAGNTIQAASNARWNNSAVYQSPTWAGFSVRGIYSYGEAGTTAVSESSGSVGQAGLGLNYANGPLNVDLAYQTRLDQAAFSVAAGTGYWAGTVTRTGGQNGKDVDEWMLGASYDFKVVKVFASYQDQDDDVNTSAAQFGNKVWSVGATVPVFGNGKLHASYAKLSWDRSGAGDSKAWGLGYTHALSKRTTLYTTYTSVKNDNDALVAAGAGYVSALDERNGTFAAGISHTF</sequence>
<evidence type="ECO:0000256" key="7">
    <source>
        <dbReference type="ARBA" id="ARBA00023065"/>
    </source>
</evidence>
<dbReference type="Gene3D" id="2.40.160.10">
    <property type="entry name" value="Porin"/>
    <property type="match status" value="1"/>
</dbReference>
<keyword evidence="4" id="KW-1134">Transmembrane beta strand</keyword>